<dbReference type="PANTHER" id="PTHR33127">
    <property type="entry name" value="TRANSMEMBRANE PROTEIN"/>
    <property type="match status" value="1"/>
</dbReference>
<proteinExistence type="predicted"/>
<reference evidence="4" key="1">
    <citation type="journal article" date="2019" name="BMC Genomics">
        <title>A new reference genome for Sorghum bicolor reveals high levels of sequence similarity between sweet and grain genotypes: implications for the genetics of sugar metabolism.</title>
        <authorList>
            <person name="Cooper E.A."/>
            <person name="Brenton Z.W."/>
            <person name="Flinn B.S."/>
            <person name="Jenkins J."/>
            <person name="Shu S."/>
            <person name="Flowers D."/>
            <person name="Luo F."/>
            <person name="Wang Y."/>
            <person name="Xia P."/>
            <person name="Barry K."/>
            <person name="Daum C."/>
            <person name="Lipzen A."/>
            <person name="Yoshinaga Y."/>
            <person name="Schmutz J."/>
            <person name="Saski C."/>
            <person name="Vermerris W."/>
            <person name="Kresovich S."/>
        </authorList>
    </citation>
    <scope>NUCLEOTIDE SEQUENCE</scope>
</reference>
<keyword evidence="2" id="KW-0732">Signal</keyword>
<evidence type="ECO:0000313" key="4">
    <source>
        <dbReference type="EMBL" id="KAG0522849.1"/>
    </source>
</evidence>
<feature type="signal peptide" evidence="2">
    <location>
        <begin position="1"/>
        <end position="15"/>
    </location>
</feature>
<accession>A0A921U8Z0</accession>
<evidence type="ECO:0000256" key="1">
    <source>
        <dbReference type="SAM" id="MobiDB-lite"/>
    </source>
</evidence>
<evidence type="ECO:0000256" key="2">
    <source>
        <dbReference type="SAM" id="SignalP"/>
    </source>
</evidence>
<dbReference type="Proteomes" id="UP000807115">
    <property type="component" value="Chromosome 7"/>
</dbReference>
<reference evidence="4" key="2">
    <citation type="submission" date="2020-10" db="EMBL/GenBank/DDBJ databases">
        <authorList>
            <person name="Cooper E.A."/>
            <person name="Brenton Z.W."/>
            <person name="Flinn B.S."/>
            <person name="Jenkins J."/>
            <person name="Shu S."/>
            <person name="Flowers D."/>
            <person name="Luo F."/>
            <person name="Wang Y."/>
            <person name="Xia P."/>
            <person name="Barry K."/>
            <person name="Daum C."/>
            <person name="Lipzen A."/>
            <person name="Yoshinaga Y."/>
            <person name="Schmutz J."/>
            <person name="Saski C."/>
            <person name="Vermerris W."/>
            <person name="Kresovich S."/>
        </authorList>
    </citation>
    <scope>NUCLEOTIDE SEQUENCE</scope>
</reference>
<dbReference type="InterPro" id="IPR005174">
    <property type="entry name" value="KIB1-4_b-propeller"/>
</dbReference>
<comment type="caution">
    <text evidence="4">The sequence shown here is derived from an EMBL/GenBank/DDBJ whole genome shotgun (WGS) entry which is preliminary data.</text>
</comment>
<sequence>MWCWPLVANTMAAAAAMFSQLSGKFAKFVCGVLSSPTTTPDDDDDDDRRSHRAELRSFLLLSPSSPERRPRRRSSSSSPPSVSIRTEAPLDDDAAAAATNVTVPSLAEVSTEHGGHEEEEESATIPCLAFASEHGYKVFSLADMRMLDVDVRAMPPVPGRRLLPSPRGGTVLATDVCYRHPCHLADPFTGSRAPLPDLPIPFSEKEPVDCHRDDEPRPQRCARVTDDGLAWDWSPRGVMVARGDTAFFCEHGGGGGGERRWTPVHQSRLGSHMTVNYRGGLFFVLERRTLETTVIDAGTLRARARIPAPPGLDLHLGGDVDGAYLAPSADDAILLVRRAGEDSRGVLFTEAYRAKHRGSRRPPRWRPVHDIGHRAVFVDGAHGFTVTAGPAGAKANRVYVILAHRVTRPCGRLAVAYDVGFSDLVRPGRMGRMKLNAGEVERMWGQPHWIIPRDGSDRRQGSIN</sequence>
<evidence type="ECO:0000259" key="3">
    <source>
        <dbReference type="Pfam" id="PF03478"/>
    </source>
</evidence>
<protein>
    <recommendedName>
        <fullName evidence="3">KIB1-4 beta-propeller domain-containing protein</fullName>
    </recommendedName>
</protein>
<feature type="chain" id="PRO_5037388559" description="KIB1-4 beta-propeller domain-containing protein" evidence="2">
    <location>
        <begin position="16"/>
        <end position="464"/>
    </location>
</feature>
<feature type="region of interest" description="Disordered" evidence="1">
    <location>
        <begin position="61"/>
        <end position="93"/>
    </location>
</feature>
<organism evidence="4 5">
    <name type="scientific">Sorghum bicolor</name>
    <name type="common">Sorghum</name>
    <name type="synonym">Sorghum vulgare</name>
    <dbReference type="NCBI Taxonomy" id="4558"/>
    <lineage>
        <taxon>Eukaryota</taxon>
        <taxon>Viridiplantae</taxon>
        <taxon>Streptophyta</taxon>
        <taxon>Embryophyta</taxon>
        <taxon>Tracheophyta</taxon>
        <taxon>Spermatophyta</taxon>
        <taxon>Magnoliopsida</taxon>
        <taxon>Liliopsida</taxon>
        <taxon>Poales</taxon>
        <taxon>Poaceae</taxon>
        <taxon>PACMAD clade</taxon>
        <taxon>Panicoideae</taxon>
        <taxon>Andropogonodae</taxon>
        <taxon>Andropogoneae</taxon>
        <taxon>Sorghinae</taxon>
        <taxon>Sorghum</taxon>
    </lineage>
</organism>
<dbReference type="Pfam" id="PF03478">
    <property type="entry name" value="Beta-prop_KIB1-4"/>
    <property type="match status" value="1"/>
</dbReference>
<name>A0A921U8Z0_SORBI</name>
<dbReference type="PANTHER" id="PTHR33127:SF24">
    <property type="entry name" value="OS08G0193000 PROTEIN"/>
    <property type="match status" value="1"/>
</dbReference>
<gene>
    <name evidence="4" type="ORF">BDA96_07G073100</name>
</gene>
<dbReference type="EMBL" id="CM027686">
    <property type="protein sequence ID" value="KAG0522849.1"/>
    <property type="molecule type" value="Genomic_DNA"/>
</dbReference>
<evidence type="ECO:0000313" key="5">
    <source>
        <dbReference type="Proteomes" id="UP000807115"/>
    </source>
</evidence>
<dbReference type="AlphaFoldDB" id="A0A921U8Z0"/>
<feature type="domain" description="KIB1-4 beta-propeller" evidence="3">
    <location>
        <begin position="139"/>
        <end position="401"/>
    </location>
</feature>